<feature type="domain" description="CCHC-type" evidence="3">
    <location>
        <begin position="66"/>
        <end position="79"/>
    </location>
</feature>
<dbReference type="Proteomes" id="UP000265520">
    <property type="component" value="Unassembled WGS sequence"/>
</dbReference>
<dbReference type="InterPro" id="IPR036875">
    <property type="entry name" value="Znf_CCHC_sf"/>
</dbReference>
<keyword evidence="1" id="KW-0863">Zinc-finger</keyword>
<accession>A0A392RTH8</accession>
<keyword evidence="5" id="KW-1185">Reference proteome</keyword>
<evidence type="ECO:0000256" key="1">
    <source>
        <dbReference type="PROSITE-ProRule" id="PRU00047"/>
    </source>
</evidence>
<evidence type="ECO:0000259" key="3">
    <source>
        <dbReference type="PROSITE" id="PS50158"/>
    </source>
</evidence>
<proteinExistence type="predicted"/>
<dbReference type="EMBL" id="LXQA010268253">
    <property type="protein sequence ID" value="MCI39512.1"/>
    <property type="molecule type" value="Genomic_DNA"/>
</dbReference>
<dbReference type="PROSITE" id="PS50158">
    <property type="entry name" value="ZF_CCHC"/>
    <property type="match status" value="1"/>
</dbReference>
<feature type="compositionally biased region" description="Polar residues" evidence="2">
    <location>
        <begin position="96"/>
        <end position="105"/>
    </location>
</feature>
<dbReference type="InterPro" id="IPR001878">
    <property type="entry name" value="Znf_CCHC"/>
</dbReference>
<keyword evidence="1" id="KW-0862">Zinc</keyword>
<organism evidence="4 5">
    <name type="scientific">Trifolium medium</name>
    <dbReference type="NCBI Taxonomy" id="97028"/>
    <lineage>
        <taxon>Eukaryota</taxon>
        <taxon>Viridiplantae</taxon>
        <taxon>Streptophyta</taxon>
        <taxon>Embryophyta</taxon>
        <taxon>Tracheophyta</taxon>
        <taxon>Spermatophyta</taxon>
        <taxon>Magnoliopsida</taxon>
        <taxon>eudicotyledons</taxon>
        <taxon>Gunneridae</taxon>
        <taxon>Pentapetalae</taxon>
        <taxon>rosids</taxon>
        <taxon>fabids</taxon>
        <taxon>Fabales</taxon>
        <taxon>Fabaceae</taxon>
        <taxon>Papilionoideae</taxon>
        <taxon>50 kb inversion clade</taxon>
        <taxon>NPAAA clade</taxon>
        <taxon>Hologalegina</taxon>
        <taxon>IRL clade</taxon>
        <taxon>Trifolieae</taxon>
        <taxon>Trifolium</taxon>
    </lineage>
</organism>
<name>A0A392RTH8_9FABA</name>
<comment type="caution">
    <text evidence="4">The sequence shown here is derived from an EMBL/GenBank/DDBJ whole genome shotgun (WGS) entry which is preliminary data.</text>
</comment>
<feature type="region of interest" description="Disordered" evidence="2">
    <location>
        <begin position="85"/>
        <end position="107"/>
    </location>
</feature>
<dbReference type="SUPFAM" id="SSF57756">
    <property type="entry name" value="Retrovirus zinc finger-like domains"/>
    <property type="match status" value="1"/>
</dbReference>
<feature type="compositionally biased region" description="Polar residues" evidence="2">
    <location>
        <begin position="33"/>
        <end position="46"/>
    </location>
</feature>
<reference evidence="4 5" key="1">
    <citation type="journal article" date="2018" name="Front. Plant Sci.">
        <title>Red Clover (Trifolium pratense) and Zigzag Clover (T. medium) - A Picture of Genomic Similarities and Differences.</title>
        <authorList>
            <person name="Dluhosova J."/>
            <person name="Istvanek J."/>
            <person name="Nedelnik J."/>
            <person name="Repkova J."/>
        </authorList>
    </citation>
    <scope>NUCLEOTIDE SEQUENCE [LARGE SCALE GENOMIC DNA]</scope>
    <source>
        <strain evidence="5">cv. 10/8</strain>
        <tissue evidence="4">Leaf</tissue>
    </source>
</reference>
<dbReference type="Gene3D" id="4.10.60.10">
    <property type="entry name" value="Zinc finger, CCHC-type"/>
    <property type="match status" value="1"/>
</dbReference>
<keyword evidence="1" id="KW-0479">Metal-binding</keyword>
<evidence type="ECO:0000313" key="4">
    <source>
        <dbReference type="EMBL" id="MCI39512.1"/>
    </source>
</evidence>
<dbReference type="AlphaFoldDB" id="A0A392RTH8"/>
<evidence type="ECO:0000256" key="2">
    <source>
        <dbReference type="SAM" id="MobiDB-lite"/>
    </source>
</evidence>
<evidence type="ECO:0000313" key="5">
    <source>
        <dbReference type="Proteomes" id="UP000265520"/>
    </source>
</evidence>
<dbReference type="Pfam" id="PF00098">
    <property type="entry name" value="zf-CCHC"/>
    <property type="match status" value="1"/>
</dbReference>
<dbReference type="GO" id="GO:0008270">
    <property type="term" value="F:zinc ion binding"/>
    <property type="evidence" value="ECO:0007669"/>
    <property type="project" value="UniProtKB-KW"/>
</dbReference>
<dbReference type="SMART" id="SM00343">
    <property type="entry name" value="ZnF_C2HC"/>
    <property type="match status" value="1"/>
</dbReference>
<protein>
    <recommendedName>
        <fullName evidence="3">CCHC-type domain-containing protein</fullName>
    </recommendedName>
</protein>
<feature type="non-terminal residue" evidence="4">
    <location>
        <position position="1"/>
    </location>
</feature>
<feature type="non-terminal residue" evidence="4">
    <location>
        <position position="122"/>
    </location>
</feature>
<sequence>IEFAELHEKLMDFDMLLHREEPAMSDTLVVTANTASRSHGQQQQPRYNGHRTSHASAETNESKVVCQYCGKPGHIARNCFKIKGYPRKNGGRPQANAATRQTATHHPNWIIDTGASHHIAQD</sequence>
<feature type="region of interest" description="Disordered" evidence="2">
    <location>
        <begin position="33"/>
        <end position="59"/>
    </location>
</feature>
<dbReference type="GO" id="GO:0003676">
    <property type="term" value="F:nucleic acid binding"/>
    <property type="evidence" value="ECO:0007669"/>
    <property type="project" value="InterPro"/>
</dbReference>